<dbReference type="EMBL" id="BLXO01000005">
    <property type="protein sequence ID" value="GFN46782.1"/>
    <property type="molecule type" value="Genomic_DNA"/>
</dbReference>
<protein>
    <submittedName>
        <fullName evidence="1">Uncharacterized protein</fullName>
    </submittedName>
</protein>
<dbReference type="Proteomes" id="UP000504714">
    <property type="component" value="Unassembled WGS sequence"/>
</dbReference>
<evidence type="ECO:0000313" key="2">
    <source>
        <dbReference type="Proteomes" id="UP000504714"/>
    </source>
</evidence>
<sequence>MHYCGNGKKDATVNAESMVLLIEYIHEYLIKIKKRIILYWLC</sequence>
<comment type="caution">
    <text evidence="1">The sequence shown here is derived from an EMBL/GenBank/DDBJ whole genome shotgun (WGS) entry which is preliminary data.</text>
</comment>
<dbReference type="AlphaFoldDB" id="A0A6L2ZQF6"/>
<organism evidence="1 2">
    <name type="scientific">Candidatus Regiella insecticola</name>
    <dbReference type="NCBI Taxonomy" id="138073"/>
    <lineage>
        <taxon>Bacteria</taxon>
        <taxon>Pseudomonadati</taxon>
        <taxon>Pseudomonadota</taxon>
        <taxon>Gammaproteobacteria</taxon>
        <taxon>Enterobacterales</taxon>
        <taxon>Enterobacteriaceae</taxon>
        <taxon>aphid secondary symbionts</taxon>
        <taxon>Candidatus Regiella</taxon>
    </lineage>
</organism>
<evidence type="ECO:0000313" key="1">
    <source>
        <dbReference type="EMBL" id="GFN46782.1"/>
    </source>
</evidence>
<proteinExistence type="predicted"/>
<name>A0A6L2ZQF6_9ENTR</name>
<gene>
    <name evidence="1" type="ORF">RINTU1_25310</name>
</gene>
<accession>A0A6L2ZQF6</accession>
<reference evidence="1 2" key="1">
    <citation type="submission" date="2020-06" db="EMBL/GenBank/DDBJ databases">
        <title>The genome sequence of Candidatus Regiella insecticola strain Tut.</title>
        <authorList>
            <person name="Nikoh N."/>
            <person name="Tsuchida T."/>
            <person name="Koga R."/>
            <person name="Oshima K."/>
            <person name="Hattori M."/>
            <person name="Fukatsu T."/>
        </authorList>
    </citation>
    <scope>NUCLEOTIDE SEQUENCE [LARGE SCALE GENOMIC DNA]</scope>
    <source>
        <strain evidence="1 2">Tut</strain>
    </source>
</reference>